<proteinExistence type="predicted"/>
<dbReference type="AlphaFoldDB" id="A0A4R3XY38"/>
<feature type="region of interest" description="Disordered" evidence="1">
    <location>
        <begin position="142"/>
        <end position="176"/>
    </location>
</feature>
<evidence type="ECO:0000259" key="2">
    <source>
        <dbReference type="Pfam" id="PF13592"/>
    </source>
</evidence>
<organism evidence="3 4">
    <name type="scientific">Sulfurirhabdus autotrophica</name>
    <dbReference type="NCBI Taxonomy" id="1706046"/>
    <lineage>
        <taxon>Bacteria</taxon>
        <taxon>Pseudomonadati</taxon>
        <taxon>Pseudomonadota</taxon>
        <taxon>Betaproteobacteria</taxon>
        <taxon>Nitrosomonadales</taxon>
        <taxon>Sulfuricellaceae</taxon>
        <taxon>Sulfurirhabdus</taxon>
    </lineage>
</organism>
<gene>
    <name evidence="3" type="ORF">EDC63_11921</name>
</gene>
<accession>A0A4R3XY38</accession>
<feature type="compositionally biased region" description="Basic residues" evidence="1">
    <location>
        <begin position="165"/>
        <end position="176"/>
    </location>
</feature>
<evidence type="ECO:0000313" key="3">
    <source>
        <dbReference type="EMBL" id="TCV82704.1"/>
    </source>
</evidence>
<dbReference type="EMBL" id="SMCO01000019">
    <property type="protein sequence ID" value="TCV82704.1"/>
    <property type="molecule type" value="Genomic_DNA"/>
</dbReference>
<comment type="caution">
    <text evidence="3">The sequence shown here is derived from an EMBL/GenBank/DDBJ whole genome shotgun (WGS) entry which is preliminary data.</text>
</comment>
<reference evidence="3 4" key="1">
    <citation type="submission" date="2019-03" db="EMBL/GenBank/DDBJ databases">
        <title>Genomic Encyclopedia of Type Strains, Phase IV (KMG-IV): sequencing the most valuable type-strain genomes for metagenomic binning, comparative biology and taxonomic classification.</title>
        <authorList>
            <person name="Goeker M."/>
        </authorList>
    </citation>
    <scope>NUCLEOTIDE SEQUENCE [LARGE SCALE GENOMIC DNA]</scope>
    <source>
        <strain evidence="3 4">DSM 100309</strain>
    </source>
</reference>
<dbReference type="InterPro" id="IPR025959">
    <property type="entry name" value="Winged_HTH_dom"/>
</dbReference>
<evidence type="ECO:0000256" key="1">
    <source>
        <dbReference type="SAM" id="MobiDB-lite"/>
    </source>
</evidence>
<sequence length="176" mass="19552">MARPATGHEFIEAAKEQIAAAKTADALRAAQALPLPLEFGLSLEQQTATAIGLSKSWAGKLRRRFQRAETSVEQVKTKKELRNHARMTLDEEEKFLAPFIDQAQNAGIIIVPPLKVELERHLGRSMTLSTVYRLLHRHGWRTRSRQAAPTIRPSGSAGVGENSPKKSKRRNPVSNT</sequence>
<name>A0A4R3XY38_9PROT</name>
<keyword evidence="4" id="KW-1185">Reference proteome</keyword>
<dbReference type="Proteomes" id="UP000295367">
    <property type="component" value="Unassembled WGS sequence"/>
</dbReference>
<evidence type="ECO:0000313" key="4">
    <source>
        <dbReference type="Proteomes" id="UP000295367"/>
    </source>
</evidence>
<feature type="domain" description="Winged helix-turn helix" evidence="2">
    <location>
        <begin position="117"/>
        <end position="141"/>
    </location>
</feature>
<dbReference type="Pfam" id="PF13592">
    <property type="entry name" value="HTH_33"/>
    <property type="match status" value="1"/>
</dbReference>
<dbReference type="RefSeq" id="WP_223248144.1">
    <property type="nucleotide sequence ID" value="NZ_BHVT01000004.1"/>
</dbReference>
<protein>
    <submittedName>
        <fullName evidence="3">Winged helix-turn-helix protein</fullName>
    </submittedName>
</protein>